<name>A0ABR3R8T1_9PLEO</name>
<proteinExistence type="predicted"/>
<accession>A0ABR3R8T1</accession>
<dbReference type="Proteomes" id="UP001521785">
    <property type="component" value="Unassembled WGS sequence"/>
</dbReference>
<dbReference type="InterPro" id="IPR052895">
    <property type="entry name" value="HetReg/Transcr_Mod"/>
</dbReference>
<protein>
    <submittedName>
        <fullName evidence="1">Uncharacterized protein</fullName>
    </submittedName>
</protein>
<reference evidence="1 2" key="1">
    <citation type="submission" date="2024-02" db="EMBL/GenBank/DDBJ databases">
        <title>De novo assembly and annotation of 12 fungi associated with fruit tree decline syndrome in Ontario, Canada.</title>
        <authorList>
            <person name="Sulman M."/>
            <person name="Ellouze W."/>
            <person name="Ilyukhin E."/>
        </authorList>
    </citation>
    <scope>NUCLEOTIDE SEQUENCE [LARGE SCALE GENOMIC DNA]</scope>
    <source>
        <strain evidence="1 2">M42-189</strain>
    </source>
</reference>
<gene>
    <name evidence="1" type="ORF">SLS60_007066</name>
</gene>
<evidence type="ECO:0000313" key="2">
    <source>
        <dbReference type="Proteomes" id="UP001521785"/>
    </source>
</evidence>
<sequence>MLWAAEQYVPRFCDEVYDGGSIYHPLGLVYARDQLQANDGGSTIFQDYTMQIYARTKDFKRWGCKDDRDRVFAILGFIPQDSSLCITPDYMSSPTEVFVDFARQHILHEGLTVLRFAGLEQRQGPAFMDIVQNLAMKYAEMGLAHVPDDLFSAPELLDHDLLPSWTPDLRPNLIKPIHRFWRPMNFHAAMNRPPAVILDKRCAHMIAVRGNIFDTITQTIPTPTSSSEKHMTHKETLFHITRIWYATKAFYAAQGNQYPVLSRFTQNLDAIFDNLITASHTNSSLVSLMSSNPPDFVPKILAFLKDVSDRGTPALHEHYAWPNPSPTAAETASFVMTISRLLSADQVIFTENGFAGLAPNGAREGDRVAWVNGLQSFLVVRKMLEGGGLFEVVGPGFLVGAMEGEIFAEEGEWEGRWGGEEMIHLV</sequence>
<comment type="caution">
    <text evidence="1">The sequence shown here is derived from an EMBL/GenBank/DDBJ whole genome shotgun (WGS) entry which is preliminary data.</text>
</comment>
<keyword evidence="2" id="KW-1185">Reference proteome</keyword>
<dbReference type="PANTHER" id="PTHR24148">
    <property type="entry name" value="ANKYRIN REPEAT DOMAIN-CONTAINING PROTEIN 39 HOMOLOG-RELATED"/>
    <property type="match status" value="1"/>
</dbReference>
<dbReference type="PANTHER" id="PTHR24148:SF73">
    <property type="entry name" value="HET DOMAIN PROTEIN (AFU_ORTHOLOGUE AFUA_8G01020)"/>
    <property type="match status" value="1"/>
</dbReference>
<evidence type="ECO:0000313" key="1">
    <source>
        <dbReference type="EMBL" id="KAL1600678.1"/>
    </source>
</evidence>
<dbReference type="EMBL" id="JAKJXO020000009">
    <property type="protein sequence ID" value="KAL1600678.1"/>
    <property type="molecule type" value="Genomic_DNA"/>
</dbReference>
<organism evidence="1 2">
    <name type="scientific">Paraconiothyrium brasiliense</name>
    <dbReference type="NCBI Taxonomy" id="300254"/>
    <lineage>
        <taxon>Eukaryota</taxon>
        <taxon>Fungi</taxon>
        <taxon>Dikarya</taxon>
        <taxon>Ascomycota</taxon>
        <taxon>Pezizomycotina</taxon>
        <taxon>Dothideomycetes</taxon>
        <taxon>Pleosporomycetidae</taxon>
        <taxon>Pleosporales</taxon>
        <taxon>Massarineae</taxon>
        <taxon>Didymosphaeriaceae</taxon>
        <taxon>Paraconiothyrium</taxon>
    </lineage>
</organism>